<evidence type="ECO:0000259" key="1">
    <source>
        <dbReference type="Pfam" id="PF18962"/>
    </source>
</evidence>
<dbReference type="KEGG" id="muc:MuYL_1834"/>
<accession>A0A223NVD5</accession>
<dbReference type="NCBIfam" id="TIGR04183">
    <property type="entry name" value="Por_Secre_tail"/>
    <property type="match status" value="1"/>
</dbReference>
<feature type="domain" description="Secretion system C-terminal sorting" evidence="1">
    <location>
        <begin position="831"/>
        <end position="904"/>
    </location>
</feature>
<dbReference type="InterPro" id="IPR013783">
    <property type="entry name" value="Ig-like_fold"/>
</dbReference>
<dbReference type="Pfam" id="PF18962">
    <property type="entry name" value="Por_Secre_tail"/>
    <property type="match status" value="1"/>
</dbReference>
<protein>
    <submittedName>
        <fullName evidence="2">IPT/TIG domain-containing protein</fullName>
    </submittedName>
</protein>
<name>A0A223NVD5_9SPHI</name>
<dbReference type="InterPro" id="IPR026444">
    <property type="entry name" value="Secre_tail"/>
</dbReference>
<evidence type="ECO:0000313" key="2">
    <source>
        <dbReference type="EMBL" id="ASU33730.1"/>
    </source>
</evidence>
<sequence length="906" mass="96203">MNRTVSLARDSYGYYIGTLSLTGLPQGLLQITVFVKDALNNAQTLSQNFNFDSLPIVAVTAPTRRASFLQSKIHIKANVSDPGHSSCKGVVIYDNSRINFVNSIDTMVDILPQGTSFSGNIGVYGIDNESVSTGVNETSDITLIPIYIDKSPYLKPYFTSQGGQVIDFKDTRALVLDQGTDNIPHLKIVNITNGATENINIGGGAFVFGILCDAGAALLLNYSGDAVHDSVYVWKANKLTNVSKAVKTFSGISYGLISQGNKLMWQGWGNEIFLTDLTTFNTITAATVTTNNQNDFSPEGTIVYSKVYSASDYNIEKYTVSTGAVQKITTNGVDVYPSIDHNNIVYTQASVGGLGPYTVHLYNGSGDQVLGTVLENTKKYLLYNGYIAFSITDNSNTEQVWLRTSKNVSKQISFFSNNSAVDKLGNNGRMIFNSRGSRYYADSLTSAKRVQSSLGKVYFGNGDFYVAIGGSIYRYDIPSAIYPVKITSVSPLSAGTGATLTFKGSNFSSVTAVTLGGVAASSFKIASDTVLAAVVGAGASGAIKFTTAGGSYAISGFTYLAPTFTITGTAKTLNTIKGTPSASLTFNVSGTNMITGILVTPPAGFEVSKDNITFSTAVTIGKAGTITQTPIYIRLNANAAGTYGGPILLSSTGSVSQNLPVDGKVMFDLPATNFKITNTSATCRGSANGALNITAQQSFNYTALVTTNGGTSSNYSFTSTLDVNNLSAGTYNVCITIAGQADYQQCFTSVITEPKELSVYSSVITSTSQLVLSLDGGDVYHITLNGINSTTTAGQVTLNLKSGTNQLAVTTDKVCQGIISKTITIENEMTLFPNPFTNSVSLNLGDNVIKNASVKIYNNVTKVVYDKQYTNQSGIIQLDLSNLTQGVYIIELVADGNQGIHKIIKN</sequence>
<dbReference type="AlphaFoldDB" id="A0A223NVD5"/>
<dbReference type="Gene3D" id="2.60.40.10">
    <property type="entry name" value="Immunoglobulins"/>
    <property type="match status" value="1"/>
</dbReference>
<evidence type="ECO:0000313" key="3">
    <source>
        <dbReference type="Proteomes" id="UP000215002"/>
    </source>
</evidence>
<dbReference type="InterPro" id="IPR014756">
    <property type="entry name" value="Ig_E-set"/>
</dbReference>
<proteinExistence type="predicted"/>
<gene>
    <name evidence="2" type="ORF">MuYL_1834</name>
</gene>
<dbReference type="SUPFAM" id="SSF69304">
    <property type="entry name" value="Tricorn protease N-terminal domain"/>
    <property type="match status" value="1"/>
</dbReference>
<dbReference type="SUPFAM" id="SSF81296">
    <property type="entry name" value="E set domains"/>
    <property type="match status" value="1"/>
</dbReference>
<dbReference type="OrthoDB" id="1110382at2"/>
<dbReference type="RefSeq" id="WP_157740705.1">
    <property type="nucleotide sequence ID" value="NZ_CP022743.1"/>
</dbReference>
<reference evidence="2 3" key="1">
    <citation type="submission" date="2017-08" db="EMBL/GenBank/DDBJ databases">
        <title>Complete genome sequence of Mucilaginibacter sp. strain BJC16-A31.</title>
        <authorList>
            <consortium name="Henan University of Science and Technology"/>
            <person name="You X."/>
        </authorList>
    </citation>
    <scope>NUCLEOTIDE SEQUENCE [LARGE SCALE GENOMIC DNA]</scope>
    <source>
        <strain evidence="2 3">BJC16-A31</strain>
    </source>
</reference>
<keyword evidence="3" id="KW-1185">Reference proteome</keyword>
<dbReference type="EMBL" id="CP022743">
    <property type="protein sequence ID" value="ASU33730.1"/>
    <property type="molecule type" value="Genomic_DNA"/>
</dbReference>
<dbReference type="Gene3D" id="2.60.40.3080">
    <property type="match status" value="1"/>
</dbReference>
<organism evidence="2 3">
    <name type="scientific">Mucilaginibacter xinganensis</name>
    <dbReference type="NCBI Taxonomy" id="1234841"/>
    <lineage>
        <taxon>Bacteria</taxon>
        <taxon>Pseudomonadati</taxon>
        <taxon>Bacteroidota</taxon>
        <taxon>Sphingobacteriia</taxon>
        <taxon>Sphingobacteriales</taxon>
        <taxon>Sphingobacteriaceae</taxon>
        <taxon>Mucilaginibacter</taxon>
    </lineage>
</organism>
<dbReference type="Proteomes" id="UP000215002">
    <property type="component" value="Chromosome"/>
</dbReference>